<proteinExistence type="predicted"/>
<keyword evidence="3" id="KW-1185">Reference proteome</keyword>
<evidence type="ECO:0000313" key="2">
    <source>
        <dbReference type="EMBL" id="SDI36644.1"/>
    </source>
</evidence>
<dbReference type="AlphaFoldDB" id="A0A1G8JZN3"/>
<name>A0A1G8JZN3_9MICC</name>
<evidence type="ECO:0000313" key="3">
    <source>
        <dbReference type="Proteomes" id="UP000199258"/>
    </source>
</evidence>
<organism evidence="2 3">
    <name type="scientific">Arthrobacter subterraneus</name>
    <dbReference type="NCBI Taxonomy" id="335973"/>
    <lineage>
        <taxon>Bacteria</taxon>
        <taxon>Bacillati</taxon>
        <taxon>Actinomycetota</taxon>
        <taxon>Actinomycetes</taxon>
        <taxon>Micrococcales</taxon>
        <taxon>Micrococcaceae</taxon>
        <taxon>Arthrobacter</taxon>
    </lineage>
</organism>
<accession>A0A1G8JZN3</accession>
<protein>
    <submittedName>
        <fullName evidence="2">Uncharacterized protein</fullName>
    </submittedName>
</protein>
<evidence type="ECO:0000256" key="1">
    <source>
        <dbReference type="SAM" id="MobiDB-lite"/>
    </source>
</evidence>
<dbReference type="OrthoDB" id="5078000at2"/>
<reference evidence="2 3" key="1">
    <citation type="submission" date="2016-10" db="EMBL/GenBank/DDBJ databases">
        <authorList>
            <person name="de Groot N.N."/>
        </authorList>
    </citation>
    <scope>NUCLEOTIDE SEQUENCE [LARGE SCALE GENOMIC DNA]</scope>
    <source>
        <strain evidence="2 3">NP_1H</strain>
    </source>
</reference>
<feature type="region of interest" description="Disordered" evidence="1">
    <location>
        <begin position="75"/>
        <end position="106"/>
    </location>
</feature>
<dbReference type="Proteomes" id="UP000199258">
    <property type="component" value="Unassembled WGS sequence"/>
</dbReference>
<dbReference type="GeneID" id="39690228"/>
<dbReference type="RefSeq" id="WP_090586853.1">
    <property type="nucleotide sequence ID" value="NZ_FNDT01000010.1"/>
</dbReference>
<gene>
    <name evidence="2" type="ORF">SAMN04488693_11012</name>
</gene>
<dbReference type="EMBL" id="FNDT01000010">
    <property type="protein sequence ID" value="SDI36644.1"/>
    <property type="molecule type" value="Genomic_DNA"/>
</dbReference>
<sequence length="106" mass="11486">MITADQQRLVFEPLGQGAWRLCDAGIDEASAERLIAYVERAASGGYEAIWMRPGLRASHHATREDVRLTAMAQRSGKVASTRSKPIPIPHLTPLQSPLARGLPGAN</sequence>